<feature type="compositionally biased region" description="Polar residues" evidence="3">
    <location>
        <begin position="20"/>
        <end position="38"/>
    </location>
</feature>
<dbReference type="GO" id="GO:0006310">
    <property type="term" value="P:DNA recombination"/>
    <property type="evidence" value="ECO:0007669"/>
    <property type="project" value="EnsemblFungi"/>
</dbReference>
<dbReference type="GO" id="GO:0003723">
    <property type="term" value="F:RNA binding"/>
    <property type="evidence" value="ECO:0007669"/>
    <property type="project" value="UniProtKB-UniRule"/>
</dbReference>
<evidence type="ECO:0000313" key="6">
    <source>
        <dbReference type="Proteomes" id="UP000094336"/>
    </source>
</evidence>
<dbReference type="AlphaFoldDB" id="A0A1E3QJB9"/>
<dbReference type="Proteomes" id="UP000094336">
    <property type="component" value="Unassembled WGS sequence"/>
</dbReference>
<feature type="compositionally biased region" description="Basic and acidic residues" evidence="3">
    <location>
        <begin position="58"/>
        <end position="73"/>
    </location>
</feature>
<evidence type="ECO:0000313" key="5">
    <source>
        <dbReference type="EMBL" id="ODQ77791.1"/>
    </source>
</evidence>
<name>A0A1E3QJB9_9ASCO</name>
<dbReference type="InterPro" id="IPR000504">
    <property type="entry name" value="RRM_dom"/>
</dbReference>
<dbReference type="SMART" id="SM00360">
    <property type="entry name" value="RRM"/>
    <property type="match status" value="2"/>
</dbReference>
<dbReference type="RefSeq" id="XP_018983119.1">
    <property type="nucleotide sequence ID" value="XM_019130895.1"/>
</dbReference>
<feature type="compositionally biased region" description="Low complexity" evidence="3">
    <location>
        <begin position="44"/>
        <end position="57"/>
    </location>
</feature>
<accession>A0A1E3QJB9</accession>
<dbReference type="GO" id="GO:0032040">
    <property type="term" value="C:small-subunit processome"/>
    <property type="evidence" value="ECO:0007669"/>
    <property type="project" value="EnsemblFungi"/>
</dbReference>
<evidence type="ECO:0000256" key="1">
    <source>
        <dbReference type="ARBA" id="ARBA00022884"/>
    </source>
</evidence>
<gene>
    <name evidence="5" type="ORF">BABINDRAFT_172584</name>
</gene>
<dbReference type="InterPro" id="IPR035979">
    <property type="entry name" value="RBD_domain_sf"/>
</dbReference>
<feature type="domain" description="RRM" evidence="4">
    <location>
        <begin position="243"/>
        <end position="321"/>
    </location>
</feature>
<feature type="compositionally biased region" description="Basic and acidic residues" evidence="3">
    <location>
        <begin position="112"/>
        <end position="122"/>
    </location>
</feature>
<feature type="compositionally biased region" description="Basic and acidic residues" evidence="3">
    <location>
        <begin position="130"/>
        <end position="139"/>
    </location>
</feature>
<evidence type="ECO:0000256" key="3">
    <source>
        <dbReference type="SAM" id="MobiDB-lite"/>
    </source>
</evidence>
<dbReference type="GO" id="GO:0043047">
    <property type="term" value="F:single-stranded telomeric DNA binding"/>
    <property type="evidence" value="ECO:0007669"/>
    <property type="project" value="EnsemblFungi"/>
</dbReference>
<reference evidence="6" key="1">
    <citation type="submission" date="2016-05" db="EMBL/GenBank/DDBJ databases">
        <title>Comparative genomics of biotechnologically important yeasts.</title>
        <authorList>
            <consortium name="DOE Joint Genome Institute"/>
            <person name="Riley R."/>
            <person name="Haridas S."/>
            <person name="Wolfe K.H."/>
            <person name="Lopes M.R."/>
            <person name="Hittinger C.T."/>
            <person name="Goker M."/>
            <person name="Salamov A."/>
            <person name="Wisecaver J."/>
            <person name="Long T.M."/>
            <person name="Aerts A.L."/>
            <person name="Barry K."/>
            <person name="Choi C."/>
            <person name="Clum A."/>
            <person name="Coughlan A.Y."/>
            <person name="Deshpande S."/>
            <person name="Douglass A.P."/>
            <person name="Hanson S.J."/>
            <person name="Klenk H.-P."/>
            <person name="Labutti K."/>
            <person name="Lapidus A."/>
            <person name="Lindquist E."/>
            <person name="Lipzen A."/>
            <person name="Meier-Kolthoff J.P."/>
            <person name="Ohm R.A."/>
            <person name="Otillar R.P."/>
            <person name="Pangilinan J."/>
            <person name="Peng Y."/>
            <person name="Rokas A."/>
            <person name="Rosa C.A."/>
            <person name="Scheuner C."/>
            <person name="Sibirny A.A."/>
            <person name="Slot J.C."/>
            <person name="Stielow J.B."/>
            <person name="Sun H."/>
            <person name="Kurtzman C.P."/>
            <person name="Blackwell M."/>
            <person name="Grigoriev I.V."/>
            <person name="Jeffries T.W."/>
        </authorList>
    </citation>
    <scope>NUCLEOTIDE SEQUENCE [LARGE SCALE GENOMIC DNA]</scope>
    <source>
        <strain evidence="6">NRRL Y-12698</strain>
    </source>
</reference>
<dbReference type="GO" id="GO:0051880">
    <property type="term" value="F:G-quadruplex DNA binding"/>
    <property type="evidence" value="ECO:0007669"/>
    <property type="project" value="EnsemblFungi"/>
</dbReference>
<feature type="compositionally biased region" description="Gly residues" evidence="3">
    <location>
        <begin position="329"/>
        <end position="380"/>
    </location>
</feature>
<dbReference type="OrthoDB" id="439808at2759"/>
<feature type="compositionally biased region" description="Low complexity" evidence="3">
    <location>
        <begin position="74"/>
        <end position="87"/>
    </location>
</feature>
<dbReference type="Pfam" id="PF00076">
    <property type="entry name" value="RRM_1"/>
    <property type="match status" value="2"/>
</dbReference>
<protein>
    <recommendedName>
        <fullName evidence="4">RRM domain-containing protein</fullName>
    </recommendedName>
</protein>
<evidence type="ECO:0000256" key="2">
    <source>
        <dbReference type="PROSITE-ProRule" id="PRU00176"/>
    </source>
</evidence>
<dbReference type="InterPro" id="IPR012677">
    <property type="entry name" value="Nucleotide-bd_a/b_plait_sf"/>
</dbReference>
<proteinExistence type="predicted"/>
<dbReference type="GO" id="GO:0051276">
    <property type="term" value="P:chromosome organization"/>
    <property type="evidence" value="ECO:0007669"/>
    <property type="project" value="EnsemblFungi"/>
</dbReference>
<sequence length="406" mass="42979">MCIVANASMYKRHVRASPRSPASPNLATTAGGMSSFSGKENKPSANSEAESGEASALLDKKASKKVESKKSESSSESSASESGSDSESSSDEEEAEEKKNTSDEESSDEEEKSGSEDTKRAAEEDEEEEGPAKKQKIEEPATLFVGRLSWNIDDDWLMREFEPVGGVTSARVIMERATGRSKGYGYVDFESMAAAEKALAEYQGKEIDGRPINLDLSNAKPTANAGTNDRAARYGDAPGAPSSTLFLGNLSFEADRDTLFEAFSAYGAVQSVRIPTNPETEQPKGFGYVEYGTIEEAKAALEALNGADLCGRNVRLDYSTPRDNSAPRGGRGGFGGRGGRGGFGGRGGRGSFGGDRGGFRGGRGSFGGDRGRGGFGGRGGFNRDRDSAPSRAPNTAEFRGNKRTFD</sequence>
<dbReference type="STRING" id="984486.A0A1E3QJB9"/>
<keyword evidence="1 2" id="KW-0694">RNA-binding</keyword>
<dbReference type="SUPFAM" id="SSF54928">
    <property type="entry name" value="RNA-binding domain, RBD"/>
    <property type="match status" value="2"/>
</dbReference>
<evidence type="ECO:0000259" key="4">
    <source>
        <dbReference type="PROSITE" id="PS50102"/>
    </source>
</evidence>
<organism evidence="5 6">
    <name type="scientific">Babjeviella inositovora NRRL Y-12698</name>
    <dbReference type="NCBI Taxonomy" id="984486"/>
    <lineage>
        <taxon>Eukaryota</taxon>
        <taxon>Fungi</taxon>
        <taxon>Dikarya</taxon>
        <taxon>Ascomycota</taxon>
        <taxon>Saccharomycotina</taxon>
        <taxon>Pichiomycetes</taxon>
        <taxon>Serinales incertae sedis</taxon>
        <taxon>Babjeviella</taxon>
    </lineage>
</organism>
<dbReference type="Gene3D" id="3.30.70.330">
    <property type="match status" value="2"/>
</dbReference>
<feature type="region of interest" description="Disordered" evidence="3">
    <location>
        <begin position="1"/>
        <end position="140"/>
    </location>
</feature>
<dbReference type="PANTHER" id="PTHR48027">
    <property type="entry name" value="HETEROGENEOUS NUCLEAR RIBONUCLEOPROTEIN 87F-RELATED"/>
    <property type="match status" value="1"/>
</dbReference>
<dbReference type="GeneID" id="30148748"/>
<keyword evidence="6" id="KW-1185">Reference proteome</keyword>
<dbReference type="PROSITE" id="PS50102">
    <property type="entry name" value="RRM"/>
    <property type="match status" value="2"/>
</dbReference>
<dbReference type="GO" id="GO:0005635">
    <property type="term" value="C:nuclear envelope"/>
    <property type="evidence" value="ECO:0007669"/>
    <property type="project" value="EnsemblFungi"/>
</dbReference>
<feature type="region of interest" description="Disordered" evidence="3">
    <location>
        <begin position="319"/>
        <end position="406"/>
    </location>
</feature>
<dbReference type="InterPro" id="IPR052462">
    <property type="entry name" value="SLIRP/GR-RBP-like"/>
</dbReference>
<dbReference type="GO" id="GO:0008139">
    <property type="term" value="F:nuclear localization sequence binding"/>
    <property type="evidence" value="ECO:0007669"/>
    <property type="project" value="EnsemblFungi"/>
</dbReference>
<feature type="domain" description="RRM" evidence="4">
    <location>
        <begin position="141"/>
        <end position="219"/>
    </location>
</feature>
<dbReference type="EMBL" id="KV454438">
    <property type="protein sequence ID" value="ODQ77791.1"/>
    <property type="molecule type" value="Genomic_DNA"/>
</dbReference>